<dbReference type="PANTHER" id="PTHR43180">
    <property type="entry name" value="3-OXOACYL-(ACYL-CARRIER-PROTEIN) REDUCTASE (AFU_ORTHOLOGUE AFUA_6G11210)"/>
    <property type="match status" value="1"/>
</dbReference>
<dbReference type="Proteomes" id="UP001499854">
    <property type="component" value="Unassembled WGS sequence"/>
</dbReference>
<protein>
    <submittedName>
        <fullName evidence="4">SDR family NAD(P)-dependent oxidoreductase</fullName>
    </submittedName>
</protein>
<dbReference type="InterPro" id="IPR002347">
    <property type="entry name" value="SDR_fam"/>
</dbReference>
<dbReference type="InterPro" id="IPR036291">
    <property type="entry name" value="NAD(P)-bd_dom_sf"/>
</dbReference>
<sequence length="274" mass="28092">MSDSAPAPGTGPDRPVALVTGAGHGIGAALAAKLAARGHRVVAVDVDGEAAERTARACGGLALEADVADLKQNQAMVEHAVDHFGRLDTVVLNAGVESGQPPDLPLDPARYRRVLAVNVDGVVFGVDAATAELARHGGRILVTASLAGLAPEQANPVYALTKGAVLAYVRAIAPTLARRGVRINALCPGFTDTAILGVTKLLIRKQRFPLLTPDTVADAALTVLADAGGGQVWTVVAGRPPAPFAFPPLPATLLPDGTEARFRPFLSAPKESTP</sequence>
<keyword evidence="5" id="KW-1185">Reference proteome</keyword>
<dbReference type="Gene3D" id="3.40.50.720">
    <property type="entry name" value="NAD(P)-binding Rossmann-like Domain"/>
    <property type="match status" value="1"/>
</dbReference>
<comment type="caution">
    <text evidence="4">The sequence shown here is derived from an EMBL/GenBank/DDBJ whole genome shotgun (WGS) entry which is preliminary data.</text>
</comment>
<gene>
    <name evidence="4" type="ORF">GCM10009838_53440</name>
</gene>
<name>A0ABN2SD95_9ACTN</name>
<dbReference type="PRINTS" id="PR00080">
    <property type="entry name" value="SDRFAMILY"/>
</dbReference>
<reference evidence="4 5" key="1">
    <citation type="journal article" date="2019" name="Int. J. Syst. Evol. Microbiol.">
        <title>The Global Catalogue of Microorganisms (GCM) 10K type strain sequencing project: providing services to taxonomists for standard genome sequencing and annotation.</title>
        <authorList>
            <consortium name="The Broad Institute Genomics Platform"/>
            <consortium name="The Broad Institute Genome Sequencing Center for Infectious Disease"/>
            <person name="Wu L."/>
            <person name="Ma J."/>
        </authorList>
    </citation>
    <scope>NUCLEOTIDE SEQUENCE [LARGE SCALE GENOMIC DNA]</scope>
    <source>
        <strain evidence="4 5">JCM 16013</strain>
    </source>
</reference>
<dbReference type="PANTHER" id="PTHR43180:SF33">
    <property type="entry name" value="15-HYDROXYPROSTAGLANDIN DEHYDROGENASE [NAD(+)]-LIKE"/>
    <property type="match status" value="1"/>
</dbReference>
<comment type="similarity">
    <text evidence="1 3">Belongs to the short-chain dehydrogenases/reductases (SDR) family.</text>
</comment>
<dbReference type="PRINTS" id="PR00081">
    <property type="entry name" value="GDHRDH"/>
</dbReference>
<dbReference type="EMBL" id="BAAAQM010000033">
    <property type="protein sequence ID" value="GAA1984698.1"/>
    <property type="molecule type" value="Genomic_DNA"/>
</dbReference>
<evidence type="ECO:0000256" key="3">
    <source>
        <dbReference type="RuleBase" id="RU000363"/>
    </source>
</evidence>
<evidence type="ECO:0000256" key="2">
    <source>
        <dbReference type="ARBA" id="ARBA00023002"/>
    </source>
</evidence>
<evidence type="ECO:0000313" key="4">
    <source>
        <dbReference type="EMBL" id="GAA1984698.1"/>
    </source>
</evidence>
<keyword evidence="2" id="KW-0560">Oxidoreductase</keyword>
<organism evidence="4 5">
    <name type="scientific">Catenulispora subtropica</name>
    <dbReference type="NCBI Taxonomy" id="450798"/>
    <lineage>
        <taxon>Bacteria</taxon>
        <taxon>Bacillati</taxon>
        <taxon>Actinomycetota</taxon>
        <taxon>Actinomycetes</taxon>
        <taxon>Catenulisporales</taxon>
        <taxon>Catenulisporaceae</taxon>
        <taxon>Catenulispora</taxon>
    </lineage>
</organism>
<evidence type="ECO:0000313" key="5">
    <source>
        <dbReference type="Proteomes" id="UP001499854"/>
    </source>
</evidence>
<dbReference type="SUPFAM" id="SSF51735">
    <property type="entry name" value="NAD(P)-binding Rossmann-fold domains"/>
    <property type="match status" value="1"/>
</dbReference>
<dbReference type="CDD" id="cd05233">
    <property type="entry name" value="SDR_c"/>
    <property type="match status" value="1"/>
</dbReference>
<evidence type="ECO:0000256" key="1">
    <source>
        <dbReference type="ARBA" id="ARBA00006484"/>
    </source>
</evidence>
<accession>A0ABN2SD95</accession>
<dbReference type="Pfam" id="PF00106">
    <property type="entry name" value="adh_short"/>
    <property type="match status" value="1"/>
</dbReference>
<dbReference type="RefSeq" id="WP_344659865.1">
    <property type="nucleotide sequence ID" value="NZ_BAAAQM010000033.1"/>
</dbReference>
<proteinExistence type="inferred from homology"/>